<dbReference type="EMBL" id="JAFEJS010000015">
    <property type="protein sequence ID" value="MBT1173785.1"/>
    <property type="molecule type" value="Genomic_DNA"/>
</dbReference>
<gene>
    <name evidence="3" type="ORF">JS528_10655</name>
</gene>
<sequence length="184" mass="20654">MPMHGDDSEDRPRYGHMLGGHLALDTIVSFPISLLAAWLGLRLIAHAAFDAGELAASLAITWLGVSLIDSRLDYELQRATNRTAPPMPRPMVAVKMALPFALPWLAAIWHADMTTVAAASVAAGAIRLVEIIGLERPWRGEDQETIDRRRRELQRITRETAKEIREERQPRTDAYDPYNLRGKH</sequence>
<dbReference type="Proteomes" id="UP000773064">
    <property type="component" value="Unassembled WGS sequence"/>
</dbReference>
<comment type="caution">
    <text evidence="3">The sequence shown here is derived from an EMBL/GenBank/DDBJ whole genome shotgun (WGS) entry which is preliminary data.</text>
</comment>
<reference evidence="3 4" key="1">
    <citation type="journal article" date="2021" name="Environ. Microbiol.">
        <title>Genetic insights into the dark matter of the mammalian gut microbiota through targeted genome reconstruction.</title>
        <authorList>
            <person name="Lugli G.A."/>
            <person name="Alessandri G."/>
            <person name="Milani C."/>
            <person name="Viappiani A."/>
            <person name="Fontana F."/>
            <person name="Tarracchini C."/>
            <person name="Mancabelli L."/>
            <person name="Argentini C."/>
            <person name="Ruiz L."/>
            <person name="Margolles A."/>
            <person name="van Sinderen D."/>
            <person name="Turroni F."/>
            <person name="Ventura M."/>
        </authorList>
    </citation>
    <scope>NUCLEOTIDE SEQUENCE [LARGE SCALE GENOMIC DNA]</scope>
    <source>
        <strain evidence="3 4">MA2</strain>
    </source>
</reference>
<keyword evidence="2" id="KW-1133">Transmembrane helix</keyword>
<evidence type="ECO:0000256" key="2">
    <source>
        <dbReference type="SAM" id="Phobius"/>
    </source>
</evidence>
<evidence type="ECO:0000313" key="3">
    <source>
        <dbReference type="EMBL" id="MBT1173785.1"/>
    </source>
</evidence>
<evidence type="ECO:0000256" key="1">
    <source>
        <dbReference type="SAM" id="MobiDB-lite"/>
    </source>
</evidence>
<name>A0ABS5US77_9BIFI</name>
<keyword evidence="4" id="KW-1185">Reference proteome</keyword>
<feature type="transmembrane region" description="Helical" evidence="2">
    <location>
        <begin position="21"/>
        <end position="41"/>
    </location>
</feature>
<keyword evidence="2" id="KW-0472">Membrane</keyword>
<feature type="compositionally biased region" description="Basic and acidic residues" evidence="1">
    <location>
        <begin position="157"/>
        <end position="174"/>
    </location>
</feature>
<organism evidence="3 4">
    <name type="scientific">Bifidobacterium santillanense</name>
    <dbReference type="NCBI Taxonomy" id="2809028"/>
    <lineage>
        <taxon>Bacteria</taxon>
        <taxon>Bacillati</taxon>
        <taxon>Actinomycetota</taxon>
        <taxon>Actinomycetes</taxon>
        <taxon>Bifidobacteriales</taxon>
        <taxon>Bifidobacteriaceae</taxon>
        <taxon>Bifidobacterium</taxon>
    </lineage>
</organism>
<keyword evidence="2" id="KW-0812">Transmembrane</keyword>
<dbReference type="RefSeq" id="WP_214359021.1">
    <property type="nucleotide sequence ID" value="NZ_JAFEJS010000015.1"/>
</dbReference>
<proteinExistence type="predicted"/>
<protein>
    <submittedName>
        <fullName evidence="3">Uncharacterized protein</fullName>
    </submittedName>
</protein>
<feature type="region of interest" description="Disordered" evidence="1">
    <location>
        <begin position="157"/>
        <end position="184"/>
    </location>
</feature>
<evidence type="ECO:0000313" key="4">
    <source>
        <dbReference type="Proteomes" id="UP000773064"/>
    </source>
</evidence>
<accession>A0ABS5US77</accession>